<dbReference type="InterPro" id="IPR003423">
    <property type="entry name" value="OMP_efflux"/>
</dbReference>
<sequence>MRTTLLEAVRSTLENNVNVKVQERQVQFAQGALEGASGQFDPALGSSIDLSRARTPLTAAQQAQGPLTTLDSDVATYSMQLSQQLRNGAVIGASVSGTRSLDNVSRLSGVPAQNLGRIDLSLLLPLGKGSGSAASAVEAASSKELEATRADLTHSLAQNVLTTITAYWGLVAARQNLEIARQGETGVGRLRQELQKLVAADERPAADLTLLSANVADKVAQRLSAERVVLDAQQALGRSMGLPYSRYSALEPVDGFPNRPRDLSLLPSETSRLTEYALRRRPDVVAADLRRAASQTLADAARQNLKPQIDLKLHVGYAGLHEGNTVAAAWPFGGQVAGPSGGATLIYQWSFGNRSAQGALVQQLALVEQSDLRIADLRNAVGAGVETALAGASSSARQLLQSVDSLALYRRAVENEKMKNRLGQSTLIEVLSVNDLLLAALAADIAYQANYLTSVARLRFETATLLEPSGNGQTIRLDQLLSVPTVPKE</sequence>
<comment type="subcellular location">
    <subcellularLocation>
        <location evidence="1">Cell outer membrane</location>
    </subcellularLocation>
</comment>
<evidence type="ECO:0000256" key="5">
    <source>
        <dbReference type="ARBA" id="ARBA00022692"/>
    </source>
</evidence>
<comment type="caution">
    <text evidence="8">The sequence shown here is derived from an EMBL/GenBank/DDBJ whole genome shotgun (WGS) entry which is preliminary data.</text>
</comment>
<keyword evidence="5" id="KW-0812">Transmembrane</keyword>
<name>A0ABW0NCH9_9BURK</name>
<dbReference type="PANTHER" id="PTHR30026">
    <property type="entry name" value="OUTER MEMBRANE PROTEIN TOLC"/>
    <property type="match status" value="1"/>
</dbReference>
<evidence type="ECO:0000256" key="7">
    <source>
        <dbReference type="ARBA" id="ARBA00023237"/>
    </source>
</evidence>
<evidence type="ECO:0000256" key="3">
    <source>
        <dbReference type="ARBA" id="ARBA00022448"/>
    </source>
</evidence>
<dbReference type="Gene3D" id="1.20.1600.10">
    <property type="entry name" value="Outer membrane efflux proteins (OEP)"/>
    <property type="match status" value="1"/>
</dbReference>
<reference evidence="9" key="1">
    <citation type="journal article" date="2019" name="Int. J. Syst. Evol. Microbiol.">
        <title>The Global Catalogue of Microorganisms (GCM) 10K type strain sequencing project: providing services to taxonomists for standard genome sequencing and annotation.</title>
        <authorList>
            <consortium name="The Broad Institute Genomics Platform"/>
            <consortium name="The Broad Institute Genome Sequencing Center for Infectious Disease"/>
            <person name="Wu L."/>
            <person name="Ma J."/>
        </authorList>
    </citation>
    <scope>NUCLEOTIDE SEQUENCE [LARGE SCALE GENOMIC DNA]</scope>
    <source>
        <strain evidence="9">CCUG 57401</strain>
    </source>
</reference>
<keyword evidence="7" id="KW-0998">Cell outer membrane</keyword>
<protein>
    <submittedName>
        <fullName evidence="8">TolC family protein</fullName>
    </submittedName>
</protein>
<accession>A0ABW0NCH9</accession>
<comment type="similarity">
    <text evidence="2">Belongs to the outer membrane factor (OMF) (TC 1.B.17) family.</text>
</comment>
<keyword evidence="3" id="KW-0813">Transport</keyword>
<evidence type="ECO:0000313" key="9">
    <source>
        <dbReference type="Proteomes" id="UP001596037"/>
    </source>
</evidence>
<dbReference type="Proteomes" id="UP001596037">
    <property type="component" value="Unassembled WGS sequence"/>
</dbReference>
<keyword evidence="4" id="KW-1134">Transmembrane beta strand</keyword>
<dbReference type="PANTHER" id="PTHR30026:SF23">
    <property type="entry name" value="TO APRF-PUTATIVE OUTER MEMBRANE EFFLUX PROTEIN OR SECRETED ALKALINE PHOSPHATASE-RELATED"/>
    <property type="match status" value="1"/>
</dbReference>
<dbReference type="EMBL" id="JBHSMF010000003">
    <property type="protein sequence ID" value="MFC5496912.1"/>
    <property type="molecule type" value="Genomic_DNA"/>
</dbReference>
<gene>
    <name evidence="8" type="ORF">ACFPOE_05135</name>
</gene>
<evidence type="ECO:0000256" key="4">
    <source>
        <dbReference type="ARBA" id="ARBA00022452"/>
    </source>
</evidence>
<evidence type="ECO:0000313" key="8">
    <source>
        <dbReference type="EMBL" id="MFC5496912.1"/>
    </source>
</evidence>
<organism evidence="8 9">
    <name type="scientific">Caenimonas terrae</name>
    <dbReference type="NCBI Taxonomy" id="696074"/>
    <lineage>
        <taxon>Bacteria</taxon>
        <taxon>Pseudomonadati</taxon>
        <taxon>Pseudomonadota</taxon>
        <taxon>Betaproteobacteria</taxon>
        <taxon>Burkholderiales</taxon>
        <taxon>Comamonadaceae</taxon>
        <taxon>Caenimonas</taxon>
    </lineage>
</organism>
<evidence type="ECO:0000256" key="1">
    <source>
        <dbReference type="ARBA" id="ARBA00004442"/>
    </source>
</evidence>
<dbReference type="Pfam" id="PF02321">
    <property type="entry name" value="OEP"/>
    <property type="match status" value="1"/>
</dbReference>
<keyword evidence="9" id="KW-1185">Reference proteome</keyword>
<keyword evidence="6" id="KW-0472">Membrane</keyword>
<evidence type="ECO:0000256" key="6">
    <source>
        <dbReference type="ARBA" id="ARBA00023136"/>
    </source>
</evidence>
<proteinExistence type="inferred from homology"/>
<dbReference type="SUPFAM" id="SSF56954">
    <property type="entry name" value="Outer membrane efflux proteins (OEP)"/>
    <property type="match status" value="1"/>
</dbReference>
<dbReference type="RefSeq" id="WP_376848944.1">
    <property type="nucleotide sequence ID" value="NZ_JBHSMF010000003.1"/>
</dbReference>
<dbReference type="InterPro" id="IPR051906">
    <property type="entry name" value="TolC-like"/>
</dbReference>
<evidence type="ECO:0000256" key="2">
    <source>
        <dbReference type="ARBA" id="ARBA00007613"/>
    </source>
</evidence>